<dbReference type="EMBL" id="JBHUIK010000001">
    <property type="protein sequence ID" value="MFD2212447.1"/>
    <property type="molecule type" value="Genomic_DNA"/>
</dbReference>
<dbReference type="Gene3D" id="3.30.70.270">
    <property type="match status" value="1"/>
</dbReference>
<dbReference type="InterPro" id="IPR029787">
    <property type="entry name" value="Nucleotide_cyclase"/>
</dbReference>
<keyword evidence="2" id="KW-0472">Membrane</keyword>
<reference evidence="6" key="1">
    <citation type="journal article" date="2019" name="Int. J. Syst. Evol. Microbiol.">
        <title>The Global Catalogue of Microorganisms (GCM) 10K type strain sequencing project: providing services to taxonomists for standard genome sequencing and annotation.</title>
        <authorList>
            <consortium name="The Broad Institute Genomics Platform"/>
            <consortium name="The Broad Institute Genome Sequencing Center for Infectious Disease"/>
            <person name="Wu L."/>
            <person name="Ma J."/>
        </authorList>
    </citation>
    <scope>NUCLEOTIDE SEQUENCE [LARGE SCALE GENOMIC DNA]</scope>
    <source>
        <strain evidence="6">CGMCC 1.15474</strain>
    </source>
</reference>
<evidence type="ECO:0000313" key="5">
    <source>
        <dbReference type="EMBL" id="MFD2212447.1"/>
    </source>
</evidence>
<name>A0ABW5BQR7_9BACI</name>
<feature type="coiled-coil region" evidence="1">
    <location>
        <begin position="480"/>
        <end position="507"/>
    </location>
</feature>
<keyword evidence="2" id="KW-1133">Transmembrane helix</keyword>
<dbReference type="InterPro" id="IPR043128">
    <property type="entry name" value="Rev_trsase/Diguanyl_cyclase"/>
</dbReference>
<dbReference type="InterPro" id="IPR052155">
    <property type="entry name" value="Biofilm_reg_signaling"/>
</dbReference>
<accession>A0ABW5BQR7</accession>
<dbReference type="PROSITE" id="PS50883">
    <property type="entry name" value="EAL"/>
    <property type="match status" value="1"/>
</dbReference>
<dbReference type="PROSITE" id="PS50887">
    <property type="entry name" value="GGDEF"/>
    <property type="match status" value="1"/>
</dbReference>
<dbReference type="RefSeq" id="WP_247342425.1">
    <property type="nucleotide sequence ID" value="NZ_CP095550.1"/>
</dbReference>
<protein>
    <submittedName>
        <fullName evidence="5">EAL domain-containing protein</fullName>
    </submittedName>
</protein>
<evidence type="ECO:0000259" key="3">
    <source>
        <dbReference type="PROSITE" id="PS50883"/>
    </source>
</evidence>
<feature type="transmembrane region" description="Helical" evidence="2">
    <location>
        <begin position="130"/>
        <end position="150"/>
    </location>
</feature>
<dbReference type="SUPFAM" id="SSF55073">
    <property type="entry name" value="Nucleotide cyclase"/>
    <property type="match status" value="1"/>
</dbReference>
<evidence type="ECO:0000259" key="4">
    <source>
        <dbReference type="PROSITE" id="PS50887"/>
    </source>
</evidence>
<dbReference type="SMART" id="SM00267">
    <property type="entry name" value="GGDEF"/>
    <property type="match status" value="1"/>
</dbReference>
<evidence type="ECO:0000256" key="1">
    <source>
        <dbReference type="SAM" id="Coils"/>
    </source>
</evidence>
<dbReference type="Pfam" id="PF00990">
    <property type="entry name" value="GGDEF"/>
    <property type="match status" value="1"/>
</dbReference>
<dbReference type="InterPro" id="IPR001633">
    <property type="entry name" value="EAL_dom"/>
</dbReference>
<feature type="transmembrane region" description="Helical" evidence="2">
    <location>
        <begin position="100"/>
        <end position="118"/>
    </location>
</feature>
<keyword evidence="1" id="KW-0175">Coiled coil</keyword>
<keyword evidence="2" id="KW-0812">Transmembrane</keyword>
<feature type="transmembrane region" description="Helical" evidence="2">
    <location>
        <begin position="64"/>
        <end position="85"/>
    </location>
</feature>
<dbReference type="CDD" id="cd01948">
    <property type="entry name" value="EAL"/>
    <property type="match status" value="1"/>
</dbReference>
<feature type="transmembrane region" description="Helical" evidence="2">
    <location>
        <begin position="162"/>
        <end position="187"/>
    </location>
</feature>
<feature type="domain" description="EAL" evidence="3">
    <location>
        <begin position="494"/>
        <end position="746"/>
    </location>
</feature>
<evidence type="ECO:0000313" key="6">
    <source>
        <dbReference type="Proteomes" id="UP001597318"/>
    </source>
</evidence>
<organism evidence="5 6">
    <name type="scientific">Metabacillus endolithicus</name>
    <dbReference type="NCBI Taxonomy" id="1535204"/>
    <lineage>
        <taxon>Bacteria</taxon>
        <taxon>Bacillati</taxon>
        <taxon>Bacillota</taxon>
        <taxon>Bacilli</taxon>
        <taxon>Bacillales</taxon>
        <taxon>Bacillaceae</taxon>
        <taxon>Metabacillus</taxon>
    </lineage>
</organism>
<proteinExistence type="predicted"/>
<feature type="transmembrane region" description="Helical" evidence="2">
    <location>
        <begin position="231"/>
        <end position="247"/>
    </location>
</feature>
<feature type="transmembrane region" description="Helical" evidence="2">
    <location>
        <begin position="268"/>
        <end position="285"/>
    </location>
</feature>
<gene>
    <name evidence="5" type="ORF">ACFSKK_01840</name>
</gene>
<feature type="transmembrane region" description="Helical" evidence="2">
    <location>
        <begin position="7"/>
        <end position="24"/>
    </location>
</feature>
<comment type="caution">
    <text evidence="5">The sequence shown here is derived from an EMBL/GenBank/DDBJ whole genome shotgun (WGS) entry which is preliminary data.</text>
</comment>
<dbReference type="Proteomes" id="UP001597318">
    <property type="component" value="Unassembled WGS sequence"/>
</dbReference>
<sequence>MLKIGRLPTITLFVSVFTYCILKICIDHILLESIVLSFIQIIVGIISCVWLIKAYKSISNKRKYFWFILGIGVSLTITSNILWLIHQMFEKTTSFPDSSYFIWLLGYIFYLSALIYKVREISLVVSTSSYLFNIVVFMLTATAVSAHYLIRPNILNSESLLIIITNIAYPIISLSILFVITILYYLIQQDKQEENVFLYIIIGFSLQVIADSYYAYQTTMKTYQPGSMSDFLWVLSNLFIGIGGYYAKNNSEEPKFKIMNPFDRRESIFPYLSVIVLIVLVTHSYDWKLNLLSIGLVIVMMLVIVRQLRVLNKNKKLMEEYKFLAYQDPLTGLNNRASFQEDLSERLNHATNKSMAVLLLDLDRFKVINDTLGHYHGDHVLIKTAERLRDALDNSAEIYRLGGDEFVIIVSEGLEEQCSMIAHRILNEFTQPFRIDEHEIIVTPSIGISRYPDHGDNGEDLLKNADVAMYLAKENGKNSFKFYNTELEKINTRKMKIENELRSAIKKNQFSLSYQPKVDLETNMINGMEALLRWNHPELGMISPVEFIPIAEETGQIISIGQWVLKTACKQSKTWQEKGYPSLCVSINVSVRQLKNKDFIDMVSQALKESKLEPQFLELEITESIMQDINVSIHILNRLRKLGIKISIDDFGTGYSSLHVLQQLPIDTIKIDKSFINNPDDHNQRMMIKTIIDLGNNMNLNVVAEGIEKENQLRILLENGCKIGQGYLFSQAVNAIQFEKKFLEKIS</sequence>
<feature type="transmembrane region" description="Helical" evidence="2">
    <location>
        <begin position="30"/>
        <end position="52"/>
    </location>
</feature>
<feature type="transmembrane region" description="Helical" evidence="2">
    <location>
        <begin position="196"/>
        <end position="216"/>
    </location>
</feature>
<dbReference type="Pfam" id="PF00563">
    <property type="entry name" value="EAL"/>
    <property type="match status" value="1"/>
</dbReference>
<dbReference type="NCBIfam" id="TIGR00254">
    <property type="entry name" value="GGDEF"/>
    <property type="match status" value="1"/>
</dbReference>
<dbReference type="Gene3D" id="3.20.20.450">
    <property type="entry name" value="EAL domain"/>
    <property type="match status" value="1"/>
</dbReference>
<feature type="transmembrane region" description="Helical" evidence="2">
    <location>
        <begin position="291"/>
        <end position="308"/>
    </location>
</feature>
<dbReference type="InterPro" id="IPR000160">
    <property type="entry name" value="GGDEF_dom"/>
</dbReference>
<dbReference type="PANTHER" id="PTHR44757:SF2">
    <property type="entry name" value="BIOFILM ARCHITECTURE MAINTENANCE PROTEIN MBAA"/>
    <property type="match status" value="1"/>
</dbReference>
<feature type="domain" description="GGDEF" evidence="4">
    <location>
        <begin position="353"/>
        <end position="485"/>
    </location>
</feature>
<keyword evidence="6" id="KW-1185">Reference proteome</keyword>
<dbReference type="InterPro" id="IPR035919">
    <property type="entry name" value="EAL_sf"/>
</dbReference>
<dbReference type="CDD" id="cd01949">
    <property type="entry name" value="GGDEF"/>
    <property type="match status" value="1"/>
</dbReference>
<dbReference type="SMART" id="SM00052">
    <property type="entry name" value="EAL"/>
    <property type="match status" value="1"/>
</dbReference>
<dbReference type="SUPFAM" id="SSF141868">
    <property type="entry name" value="EAL domain-like"/>
    <property type="match status" value="1"/>
</dbReference>
<evidence type="ECO:0000256" key="2">
    <source>
        <dbReference type="SAM" id="Phobius"/>
    </source>
</evidence>
<dbReference type="PANTHER" id="PTHR44757">
    <property type="entry name" value="DIGUANYLATE CYCLASE DGCP"/>
    <property type="match status" value="1"/>
</dbReference>